<comment type="caution">
    <text evidence="2">The sequence shown here is derived from an EMBL/GenBank/DDBJ whole genome shotgun (WGS) entry which is preliminary data.</text>
</comment>
<keyword evidence="3" id="KW-1185">Reference proteome</keyword>
<organism evidence="2 3">
    <name type="scientific">Blattamonas nauphoetae</name>
    <dbReference type="NCBI Taxonomy" id="2049346"/>
    <lineage>
        <taxon>Eukaryota</taxon>
        <taxon>Metamonada</taxon>
        <taxon>Preaxostyla</taxon>
        <taxon>Oxymonadida</taxon>
        <taxon>Blattamonas</taxon>
    </lineage>
</organism>
<evidence type="ECO:0000256" key="1">
    <source>
        <dbReference type="SAM" id="MobiDB-lite"/>
    </source>
</evidence>
<proteinExistence type="predicted"/>
<evidence type="ECO:0000313" key="2">
    <source>
        <dbReference type="EMBL" id="KAK2939906.1"/>
    </source>
</evidence>
<feature type="region of interest" description="Disordered" evidence="1">
    <location>
        <begin position="1"/>
        <end position="20"/>
    </location>
</feature>
<reference evidence="2 3" key="1">
    <citation type="journal article" date="2022" name="bioRxiv">
        <title>Genomics of Preaxostyla Flagellates Illuminates Evolutionary Transitions and the Path Towards Mitochondrial Loss.</title>
        <authorList>
            <person name="Novak L.V.F."/>
            <person name="Treitli S.C."/>
            <person name="Pyrih J."/>
            <person name="Halakuc P."/>
            <person name="Pipaliya S.V."/>
            <person name="Vacek V."/>
            <person name="Brzon O."/>
            <person name="Soukal P."/>
            <person name="Eme L."/>
            <person name="Dacks J.B."/>
            <person name="Karnkowska A."/>
            <person name="Elias M."/>
            <person name="Hampl V."/>
        </authorList>
    </citation>
    <scope>NUCLEOTIDE SEQUENCE [LARGE SCALE GENOMIC DNA]</scope>
    <source>
        <strain evidence="2">NAU3</strain>
        <tissue evidence="2">Gut</tissue>
    </source>
</reference>
<gene>
    <name evidence="2" type="ORF">BLNAU_25183</name>
</gene>
<sequence>MLSTKPEGEPPEDGTRSTKSFAAFPVALPQLRRTRTTRHSQFHNKSESEGGRNTRTIRQLQRSRFIVRGKCLEPNSPCFDGRTRSTGQEEEFHSAVVLASLCEVLKMNGRIFELCVLFFIQSEVGSIAEHELSDGHLPFGAAGECAGECGGEHGDYRVMRARNNPNHSGKP</sequence>
<name>A0ABQ9WKA4_9EUKA</name>
<protein>
    <submittedName>
        <fullName evidence="2">Uncharacterized protein</fullName>
    </submittedName>
</protein>
<dbReference type="Proteomes" id="UP001281761">
    <property type="component" value="Unassembled WGS sequence"/>
</dbReference>
<accession>A0ABQ9WKA4</accession>
<feature type="region of interest" description="Disordered" evidence="1">
    <location>
        <begin position="34"/>
        <end position="57"/>
    </location>
</feature>
<evidence type="ECO:0000313" key="3">
    <source>
        <dbReference type="Proteomes" id="UP001281761"/>
    </source>
</evidence>
<dbReference type="EMBL" id="JARBJD010000808">
    <property type="protein sequence ID" value="KAK2939906.1"/>
    <property type="molecule type" value="Genomic_DNA"/>
</dbReference>